<reference evidence="2" key="1">
    <citation type="submission" date="2013-07" db="EMBL/GenBank/DDBJ databases">
        <title>The genome of an arbuscular mycorrhizal fungus provides insights into the evolution of the oldest plant symbiosis.</title>
        <authorList>
            <consortium name="DOE Joint Genome Institute"/>
            <person name="Tisserant E."/>
            <person name="Malbreil M."/>
            <person name="Kuo A."/>
            <person name="Kohler A."/>
            <person name="Symeonidi A."/>
            <person name="Balestrini R."/>
            <person name="Charron P."/>
            <person name="Duensing N."/>
            <person name="Frei-dit-Frey N."/>
            <person name="Gianinazzi-Pearson V."/>
            <person name="Gilbert B."/>
            <person name="Handa Y."/>
            <person name="Hijri M."/>
            <person name="Kaul R."/>
            <person name="Kawaguchi M."/>
            <person name="Krajinski F."/>
            <person name="Lammers P."/>
            <person name="Lapierre D."/>
            <person name="Masclaux F.G."/>
            <person name="Murat C."/>
            <person name="Morin E."/>
            <person name="Ndikumana S."/>
            <person name="Pagni M."/>
            <person name="Petitpierre D."/>
            <person name="Requena N."/>
            <person name="Rosikiewicz P."/>
            <person name="Riley R."/>
            <person name="Saito K."/>
            <person name="San Clemente H."/>
            <person name="Shapiro H."/>
            <person name="van Tuinen D."/>
            <person name="Becard G."/>
            <person name="Bonfante P."/>
            <person name="Paszkowski U."/>
            <person name="Shachar-Hill Y."/>
            <person name="Young J.P."/>
            <person name="Sanders I.R."/>
            <person name="Henrissat B."/>
            <person name="Rensing S.A."/>
            <person name="Grigoriev I.V."/>
            <person name="Corradi N."/>
            <person name="Roux C."/>
            <person name="Martin F."/>
        </authorList>
    </citation>
    <scope>NUCLEOTIDE SEQUENCE</scope>
    <source>
        <strain evidence="2">DAOM 197198</strain>
    </source>
</reference>
<gene>
    <name evidence="2" type="ORF">GLOINDRAFT_10837</name>
</gene>
<dbReference type="VEuPathDB" id="FungiDB:RhiirFUN_010885"/>
<proteinExistence type="predicted"/>
<evidence type="ECO:0000313" key="2">
    <source>
        <dbReference type="EMBL" id="ERZ98154.1"/>
    </source>
</evidence>
<dbReference type="InterPro" id="IPR005162">
    <property type="entry name" value="Retrotrans_gag_dom"/>
</dbReference>
<dbReference type="PANTHER" id="PTHR33223:SF6">
    <property type="entry name" value="CCHC-TYPE DOMAIN-CONTAINING PROTEIN"/>
    <property type="match status" value="1"/>
</dbReference>
<dbReference type="AlphaFoldDB" id="U9SQI2"/>
<dbReference type="PANTHER" id="PTHR33223">
    <property type="entry name" value="CCHC-TYPE DOMAIN-CONTAINING PROTEIN"/>
    <property type="match status" value="1"/>
</dbReference>
<accession>U9SQI2</accession>
<evidence type="ECO:0000259" key="1">
    <source>
        <dbReference type="Pfam" id="PF03732"/>
    </source>
</evidence>
<dbReference type="HOGENOM" id="CLU_739973_0_0_1"/>
<sequence>MSNQEFSEIPQQSPRPLVELWKNNTDTLVVPESEGENKLNQPILPQDQPIFDQQIPQNIPLLRPLSALSNPMEGEQRIQQEQDLPLFQDQQILQNQNNQLFQQQEQDLTLFQNQQQQFQDPVPQNNGGNQNNNINNGNFLEGNNMLQMVQFIQQFLNQQNQQNQQQSWGAFLQTFSGENQQDPVAWLRDYNAAAEANGWNNVRKLQVVPAYLRSTAAEWYQSLRQDNPGFITTWVAGLNGNANNFEDRFLRRFRTAAMIEAWTIELEQRVQGPNETVEQYVTVLQKLFTRVEGYNEAQRTRKFISGLTRDLYIMVQSTHDGTFQNAIDRAKRCKMTLMAGKNKNVSNYVLSPIWSGVITNVKDVKLNSRDRKAK</sequence>
<dbReference type="EMBL" id="KI299008">
    <property type="protein sequence ID" value="ERZ98154.1"/>
    <property type="molecule type" value="Genomic_DNA"/>
</dbReference>
<protein>
    <recommendedName>
        <fullName evidence="1">Retrotransposon gag domain-containing protein</fullName>
    </recommendedName>
</protein>
<feature type="domain" description="Retrotransposon gag" evidence="1">
    <location>
        <begin position="207"/>
        <end position="308"/>
    </location>
</feature>
<organism evidence="2">
    <name type="scientific">Rhizophagus irregularis (strain DAOM 181602 / DAOM 197198 / MUCL 43194)</name>
    <name type="common">Arbuscular mycorrhizal fungus</name>
    <name type="synonym">Glomus intraradices</name>
    <dbReference type="NCBI Taxonomy" id="747089"/>
    <lineage>
        <taxon>Eukaryota</taxon>
        <taxon>Fungi</taxon>
        <taxon>Fungi incertae sedis</taxon>
        <taxon>Mucoromycota</taxon>
        <taxon>Glomeromycotina</taxon>
        <taxon>Glomeromycetes</taxon>
        <taxon>Glomerales</taxon>
        <taxon>Glomeraceae</taxon>
        <taxon>Rhizophagus</taxon>
    </lineage>
</organism>
<name>U9SQI2_RHIID</name>
<dbReference type="Pfam" id="PF03732">
    <property type="entry name" value="Retrotrans_gag"/>
    <property type="match status" value="1"/>
</dbReference>